<evidence type="ECO:0000313" key="8">
    <source>
        <dbReference type="Proteomes" id="UP001457282"/>
    </source>
</evidence>
<keyword evidence="6" id="KW-0496">Mitochondrion</keyword>
<evidence type="ECO:0000256" key="4">
    <source>
        <dbReference type="ARBA" id="ARBA00022787"/>
    </source>
</evidence>
<dbReference type="InterPro" id="IPR011990">
    <property type="entry name" value="TPR-like_helical_dom_sf"/>
</dbReference>
<comment type="caution">
    <text evidence="7">The sequence shown here is derived from an EMBL/GenBank/DDBJ whole genome shotgun (WGS) entry which is preliminary data.</text>
</comment>
<dbReference type="AlphaFoldDB" id="A0AAW1XJX3"/>
<dbReference type="InterPro" id="IPR016543">
    <property type="entry name" value="Fis1"/>
</dbReference>
<comment type="similarity">
    <text evidence="2">Belongs to the FIS1 family.</text>
</comment>
<keyword evidence="3" id="KW-0812">Transmembrane</keyword>
<dbReference type="Proteomes" id="UP001457282">
    <property type="component" value="Unassembled WGS sequence"/>
</dbReference>
<dbReference type="Gene3D" id="1.25.40.10">
    <property type="entry name" value="Tetratricopeptide repeat domain"/>
    <property type="match status" value="1"/>
</dbReference>
<evidence type="ECO:0000256" key="2">
    <source>
        <dbReference type="ARBA" id="ARBA00008937"/>
    </source>
</evidence>
<gene>
    <name evidence="7" type="ORF">M0R45_013451</name>
</gene>
<dbReference type="SUPFAM" id="SSF48452">
    <property type="entry name" value="TPR-like"/>
    <property type="match status" value="1"/>
</dbReference>
<evidence type="ECO:0000256" key="6">
    <source>
        <dbReference type="ARBA" id="ARBA00023128"/>
    </source>
</evidence>
<dbReference type="PANTHER" id="PTHR13247">
    <property type="entry name" value="TETRATRICOPEPTIDE REPEAT PROTEIN 11 TPR REPEAT PROTEIN 11"/>
    <property type="match status" value="1"/>
</dbReference>
<keyword evidence="5" id="KW-0472">Membrane</keyword>
<dbReference type="GO" id="GO:0000266">
    <property type="term" value="P:mitochondrial fission"/>
    <property type="evidence" value="ECO:0007669"/>
    <property type="project" value="InterPro"/>
</dbReference>
<dbReference type="Pfam" id="PF14852">
    <property type="entry name" value="Fis1_TPR_N"/>
    <property type="match status" value="1"/>
</dbReference>
<comment type="subcellular location">
    <subcellularLocation>
        <location evidence="1">Mitochondrion outer membrane</location>
        <topology evidence="1">Single-pass membrane protein</topology>
    </subcellularLocation>
</comment>
<organism evidence="7 8">
    <name type="scientific">Rubus argutus</name>
    <name type="common">Southern blackberry</name>
    <dbReference type="NCBI Taxonomy" id="59490"/>
    <lineage>
        <taxon>Eukaryota</taxon>
        <taxon>Viridiplantae</taxon>
        <taxon>Streptophyta</taxon>
        <taxon>Embryophyta</taxon>
        <taxon>Tracheophyta</taxon>
        <taxon>Spermatophyta</taxon>
        <taxon>Magnoliopsida</taxon>
        <taxon>eudicotyledons</taxon>
        <taxon>Gunneridae</taxon>
        <taxon>Pentapetalae</taxon>
        <taxon>rosids</taxon>
        <taxon>fabids</taxon>
        <taxon>Rosales</taxon>
        <taxon>Rosaceae</taxon>
        <taxon>Rosoideae</taxon>
        <taxon>Rosoideae incertae sedis</taxon>
        <taxon>Rubus</taxon>
    </lineage>
</organism>
<dbReference type="GO" id="GO:0000422">
    <property type="term" value="P:autophagy of mitochondrion"/>
    <property type="evidence" value="ECO:0007669"/>
    <property type="project" value="TreeGrafter"/>
</dbReference>
<evidence type="ECO:0000256" key="3">
    <source>
        <dbReference type="ARBA" id="ARBA00022692"/>
    </source>
</evidence>
<keyword evidence="4" id="KW-1000">Mitochondrion outer membrane</keyword>
<dbReference type="InterPro" id="IPR028058">
    <property type="entry name" value="Fis1_TPR_N"/>
</dbReference>
<dbReference type="GO" id="GO:0005741">
    <property type="term" value="C:mitochondrial outer membrane"/>
    <property type="evidence" value="ECO:0007669"/>
    <property type="project" value="UniProtKB-SubCell"/>
</dbReference>
<proteinExistence type="inferred from homology"/>
<keyword evidence="5" id="KW-1133">Transmembrane helix</keyword>
<reference evidence="7 8" key="1">
    <citation type="journal article" date="2023" name="G3 (Bethesda)">
        <title>A chromosome-length genome assembly and annotation of blackberry (Rubus argutus, cv. 'Hillquist').</title>
        <authorList>
            <person name="Bruna T."/>
            <person name="Aryal R."/>
            <person name="Dudchenko O."/>
            <person name="Sargent D.J."/>
            <person name="Mead D."/>
            <person name="Buti M."/>
            <person name="Cavallini A."/>
            <person name="Hytonen T."/>
            <person name="Andres J."/>
            <person name="Pham M."/>
            <person name="Weisz D."/>
            <person name="Mascagni F."/>
            <person name="Usai G."/>
            <person name="Natali L."/>
            <person name="Bassil N."/>
            <person name="Fernandez G.E."/>
            <person name="Lomsadze A."/>
            <person name="Armour M."/>
            <person name="Olukolu B."/>
            <person name="Poorten T."/>
            <person name="Britton C."/>
            <person name="Davik J."/>
            <person name="Ashrafi H."/>
            <person name="Aiden E.L."/>
            <person name="Borodovsky M."/>
            <person name="Worthington M."/>
        </authorList>
    </citation>
    <scope>NUCLEOTIDE SEQUENCE [LARGE SCALE GENOMIC DNA]</scope>
    <source>
        <strain evidence="7">PI 553951</strain>
    </source>
</reference>
<protein>
    <submittedName>
        <fullName evidence="7">Uncharacterized protein</fullName>
    </submittedName>
</protein>
<keyword evidence="8" id="KW-1185">Reference proteome</keyword>
<sequence>MMNKFFKWVGSLFGREDQIPWCDREIILGCEREVAEDMDKGESREEHKSESIMRLSWALVHSRQPEDVERGIAMLLQAALLANGTNSPLHQREGFSLLPSDTTELVNIRIAGVL</sequence>
<dbReference type="EMBL" id="JBEDUW010000003">
    <property type="protein sequence ID" value="KAK9936621.1"/>
    <property type="molecule type" value="Genomic_DNA"/>
</dbReference>
<dbReference type="GO" id="GO:0016559">
    <property type="term" value="P:peroxisome fission"/>
    <property type="evidence" value="ECO:0007669"/>
    <property type="project" value="TreeGrafter"/>
</dbReference>
<dbReference type="GO" id="GO:0005778">
    <property type="term" value="C:peroxisomal membrane"/>
    <property type="evidence" value="ECO:0007669"/>
    <property type="project" value="TreeGrafter"/>
</dbReference>
<accession>A0AAW1XJX3</accession>
<evidence type="ECO:0000256" key="1">
    <source>
        <dbReference type="ARBA" id="ARBA00004572"/>
    </source>
</evidence>
<evidence type="ECO:0000313" key="7">
    <source>
        <dbReference type="EMBL" id="KAK9936621.1"/>
    </source>
</evidence>
<evidence type="ECO:0000256" key="5">
    <source>
        <dbReference type="ARBA" id="ARBA00022989"/>
    </source>
</evidence>
<name>A0AAW1XJX3_RUBAR</name>
<dbReference type="PANTHER" id="PTHR13247:SF0">
    <property type="entry name" value="MITOCHONDRIAL FISSION 1 PROTEIN"/>
    <property type="match status" value="1"/>
</dbReference>